<organism evidence="14">
    <name type="scientific">Zeugodacus cucurbitae</name>
    <name type="common">Melon fruit fly</name>
    <name type="synonym">Bactrocera cucurbitae</name>
    <dbReference type="NCBI Taxonomy" id="28588"/>
    <lineage>
        <taxon>Eukaryota</taxon>
        <taxon>Metazoa</taxon>
        <taxon>Ecdysozoa</taxon>
        <taxon>Arthropoda</taxon>
        <taxon>Hexapoda</taxon>
        <taxon>Insecta</taxon>
        <taxon>Pterygota</taxon>
        <taxon>Neoptera</taxon>
        <taxon>Endopterygota</taxon>
        <taxon>Diptera</taxon>
        <taxon>Brachycera</taxon>
        <taxon>Muscomorpha</taxon>
        <taxon>Tephritoidea</taxon>
        <taxon>Tephritidae</taxon>
        <taxon>Zeugodacus</taxon>
        <taxon>Zeugodacus</taxon>
    </lineage>
</organism>
<feature type="active site" description="Glycyl thioester intermediate; for adenylyltransferase activity" evidence="11">
    <location>
        <position position="250"/>
    </location>
</feature>
<keyword evidence="14" id="KW-0548">Nucleotidyltransferase</keyword>
<dbReference type="OrthoDB" id="10261062at2759"/>
<dbReference type="InterPro" id="IPR000594">
    <property type="entry name" value="ThiF_NAD_FAD-bd"/>
</dbReference>
<dbReference type="InterPro" id="IPR035985">
    <property type="entry name" value="Ubiquitin-activating_enz"/>
</dbReference>
<dbReference type="HAMAP" id="MF_03049">
    <property type="entry name" value="MOCS3_Uba4"/>
    <property type="match status" value="1"/>
</dbReference>
<dbReference type="EMBL" id="GBXI01001374">
    <property type="protein sequence ID" value="JAD12918.1"/>
    <property type="molecule type" value="Transcribed_RNA"/>
</dbReference>
<dbReference type="SMART" id="SM00450">
    <property type="entry name" value="RHOD"/>
    <property type="match status" value="1"/>
</dbReference>
<evidence type="ECO:0000256" key="8">
    <source>
        <dbReference type="ARBA" id="ARBA00022840"/>
    </source>
</evidence>
<dbReference type="UniPathway" id="UPA00988"/>
<evidence type="ECO:0000256" key="11">
    <source>
        <dbReference type="HAMAP-Rule" id="MF_03049"/>
    </source>
</evidence>
<evidence type="ECO:0000256" key="4">
    <source>
        <dbReference type="ARBA" id="ARBA00022694"/>
    </source>
</evidence>
<evidence type="ECO:0000256" key="1">
    <source>
        <dbReference type="ARBA" id="ARBA00004514"/>
    </source>
</evidence>
<dbReference type="FunFam" id="3.40.250.10:FF:000014">
    <property type="entry name" value="Adenylyltransferase and sulfurtransferase MOCS3"/>
    <property type="match status" value="1"/>
</dbReference>
<feature type="binding site" evidence="11">
    <location>
        <position position="233"/>
    </location>
    <ligand>
        <name>Zn(2+)</name>
        <dbReference type="ChEBI" id="CHEBI:29105"/>
    </ligand>
</feature>
<keyword evidence="9 11" id="KW-0501">Molybdenum cofactor biosynthesis</keyword>
<evidence type="ECO:0000256" key="9">
    <source>
        <dbReference type="ARBA" id="ARBA00023150"/>
    </source>
</evidence>
<dbReference type="InterPro" id="IPR028885">
    <property type="entry name" value="MOCS3/Uba4"/>
</dbReference>
<evidence type="ECO:0000313" key="14">
    <source>
        <dbReference type="EMBL" id="JAD12918.1"/>
    </source>
</evidence>
<dbReference type="AlphaFoldDB" id="A0A0A1XQS6"/>
<evidence type="ECO:0000256" key="7">
    <source>
        <dbReference type="ARBA" id="ARBA00022833"/>
    </source>
</evidence>
<keyword evidence="7 11" id="KW-0862">Zinc</keyword>
<dbReference type="GO" id="GO:0070566">
    <property type="term" value="F:adenylyltransferase activity"/>
    <property type="evidence" value="ECO:0007669"/>
    <property type="project" value="InterPro"/>
</dbReference>
<feature type="binding site" evidence="11">
    <location>
        <position position="123"/>
    </location>
    <ligand>
        <name>ATP</name>
        <dbReference type="ChEBI" id="CHEBI:30616"/>
    </ligand>
</feature>
<dbReference type="SUPFAM" id="SSF69572">
    <property type="entry name" value="Activating enzymes of the ubiquitin-like proteins"/>
    <property type="match status" value="1"/>
</dbReference>
<feature type="binding site" evidence="11">
    <location>
        <begin position="191"/>
        <end position="192"/>
    </location>
    <ligand>
        <name>ATP</name>
        <dbReference type="ChEBI" id="CHEBI:30616"/>
    </ligand>
</feature>
<feature type="binding site" evidence="11">
    <location>
        <position position="147"/>
    </location>
    <ligand>
        <name>ATP</name>
        <dbReference type="ChEBI" id="CHEBI:30616"/>
    </ligand>
</feature>
<comment type="similarity">
    <text evidence="11">In the N-terminal section; belongs to the HesA/MoeB/ThiF family. UBA4 subfamily.</text>
</comment>
<dbReference type="NCBIfam" id="NF004281">
    <property type="entry name" value="PRK05690.1"/>
    <property type="match status" value="1"/>
</dbReference>
<keyword evidence="8 11" id="KW-0067">ATP-binding</keyword>
<comment type="subcellular location">
    <subcellularLocation>
        <location evidence="1">Cytoplasm</location>
        <location evidence="1">Cytosol</location>
    </subcellularLocation>
</comment>
<feature type="coiled-coil region" evidence="12">
    <location>
        <begin position="12"/>
        <end position="39"/>
    </location>
</feature>
<dbReference type="Gene3D" id="3.40.250.10">
    <property type="entry name" value="Rhodanese-like domain"/>
    <property type="match status" value="1"/>
</dbReference>
<dbReference type="GO" id="GO:0005524">
    <property type="term" value="F:ATP binding"/>
    <property type="evidence" value="ECO:0007669"/>
    <property type="project" value="UniProtKB-KW"/>
</dbReference>
<keyword evidence="4 11" id="KW-0819">tRNA processing</keyword>
<protein>
    <recommendedName>
        <fullName evidence="11">Adenylyltransferase and sulfurtransferase MOCS3 homolog</fullName>
    </recommendedName>
    <alternativeName>
        <fullName evidence="11">UBA4 homolog</fullName>
    </alternativeName>
    <alternativeName>
        <fullName evidence="11">Ubiquitin-like protein activator 4 homolog</fullName>
    </alternativeName>
    <domain>
        <recommendedName>
            <fullName evidence="11">Adenylyltransferase</fullName>
            <ecNumber evidence="11">2.7.7.-</ecNumber>
        </recommendedName>
    </domain>
    <domain>
        <recommendedName>
            <fullName evidence="11">Sulfurtransferase</fullName>
            <ecNumber evidence="11">2.8.1.-</ecNumber>
        </recommendedName>
    </domain>
</protein>
<dbReference type="GO" id="GO:0005829">
    <property type="term" value="C:cytosol"/>
    <property type="evidence" value="ECO:0007669"/>
    <property type="project" value="UniProtKB-SubCell"/>
</dbReference>
<dbReference type="PROSITE" id="PS50206">
    <property type="entry name" value="RHODANESE_3"/>
    <property type="match status" value="1"/>
</dbReference>
<reference evidence="14" key="2">
    <citation type="journal article" date="2015" name="Gigascience">
        <title>Reconstructing a comprehensive transcriptome assembly of a white-pupal translocated strain of the pest fruit fly Bactrocera cucurbitae.</title>
        <authorList>
            <person name="Sim S.B."/>
            <person name="Calla B."/>
            <person name="Hall B."/>
            <person name="DeRego T."/>
            <person name="Geib S.M."/>
        </authorList>
    </citation>
    <scope>NUCLEOTIDE SEQUENCE</scope>
</reference>
<comment type="cofactor">
    <cofactor evidence="11">
        <name>Zn(2+)</name>
        <dbReference type="ChEBI" id="CHEBI:29105"/>
    </cofactor>
    <text evidence="11">Binds 1 zinc ion per subunit.</text>
</comment>
<evidence type="ECO:0000259" key="13">
    <source>
        <dbReference type="PROSITE" id="PS50206"/>
    </source>
</evidence>
<dbReference type="InterPro" id="IPR045886">
    <property type="entry name" value="ThiF/MoeB/HesA"/>
</dbReference>
<feature type="binding site" evidence="11">
    <location>
        <position position="102"/>
    </location>
    <ligand>
        <name>ATP</name>
        <dbReference type="ChEBI" id="CHEBI:30616"/>
    </ligand>
</feature>
<dbReference type="InterPro" id="IPR036873">
    <property type="entry name" value="Rhodanese-like_dom_sf"/>
</dbReference>
<keyword evidence="2 11" id="KW-0963">Cytoplasm</keyword>
<reference evidence="14" key="1">
    <citation type="submission" date="2014-11" db="EMBL/GenBank/DDBJ databases">
        <authorList>
            <person name="Geib S."/>
        </authorList>
    </citation>
    <scope>NUCLEOTIDE SEQUENCE</scope>
</reference>
<dbReference type="CDD" id="cd00757">
    <property type="entry name" value="ThiF_MoeB_HesA_family"/>
    <property type="match status" value="1"/>
</dbReference>
<dbReference type="Pfam" id="PF00899">
    <property type="entry name" value="ThiF"/>
    <property type="match status" value="1"/>
</dbReference>
<keyword evidence="3 11" id="KW-0808">Transferase</keyword>
<feature type="active site" description="Cysteine persulfide intermediate; for sulfurtransferase activity" evidence="11">
    <location>
        <position position="411"/>
    </location>
</feature>
<dbReference type="PANTHER" id="PTHR10953">
    <property type="entry name" value="UBIQUITIN-ACTIVATING ENZYME E1"/>
    <property type="match status" value="1"/>
</dbReference>
<dbReference type="EC" id="2.7.7.-" evidence="11"/>
<feature type="binding site" evidence="11">
    <location>
        <begin position="130"/>
        <end position="134"/>
    </location>
    <ligand>
        <name>ATP</name>
        <dbReference type="ChEBI" id="CHEBI:30616"/>
    </ligand>
</feature>
<evidence type="ECO:0000256" key="5">
    <source>
        <dbReference type="ARBA" id="ARBA00022723"/>
    </source>
</evidence>
<dbReference type="GO" id="GO:0006777">
    <property type="term" value="P:Mo-molybdopterin cofactor biosynthetic process"/>
    <property type="evidence" value="ECO:0007669"/>
    <property type="project" value="UniProtKB-UniRule"/>
</dbReference>
<feature type="binding site" evidence="11">
    <location>
        <position position="311"/>
    </location>
    <ligand>
        <name>Zn(2+)</name>
        <dbReference type="ChEBI" id="CHEBI:29105"/>
    </ligand>
</feature>
<proteinExistence type="inferred from homology"/>
<name>A0A0A1XQS6_ZEUCU</name>
<comment type="pathway">
    <text evidence="11">tRNA modification; 5-methoxycarbonylmethyl-2-thiouridine-tRNA biosynthesis.</text>
</comment>
<sequence>MATDPVNVALEMKNLSEEIRSLHLQLADKTRQLQDLQAAQLAKVADNTTNKEPADSISTPRVNDLTNDEIERYSRQLILPGFGVNAQTKLRNSSFLIVGMGGLGCPASQYLVAAGSGRLGLVDYDTVDRSNLHRQTLHTERTIGLPKVESAKRALEQINPNCEIELHKVMLNSNIALDIIKQYDVILDCTDNVVTRYLLNDACVLLNKPLVSGSALQFDGQLTVYHYGDTCPCYRCLFPVPPPPHAVTNCGDGGVMGAITGIIGSMQALEAIKVATGVGETLAGRLLIFDGMNGVFRNIKLRRRSSDCKVCSENPMITQLIDYEHFCSMHASDDNQTIQLIPSEERIDVLQYIDLRSQPHLLIDVRPQNEFEICRLPSAVNVPMKEILDNKFIERFPNELADEKLPIVVVCRRGNDSQIAVQHMCNKYPSHSIRDIVGGLYAWHYRIDKEFPIY</sequence>
<evidence type="ECO:0000256" key="12">
    <source>
        <dbReference type="SAM" id="Coils"/>
    </source>
</evidence>
<keyword evidence="5 11" id="KW-0479">Metal-binding</keyword>
<keyword evidence="12" id="KW-0175">Coiled coil</keyword>
<dbReference type="Pfam" id="PF00581">
    <property type="entry name" value="Rhodanese"/>
    <property type="match status" value="1"/>
</dbReference>
<dbReference type="GO" id="GO:0042292">
    <property type="term" value="F:URM1 activating enzyme activity"/>
    <property type="evidence" value="ECO:0007669"/>
    <property type="project" value="TreeGrafter"/>
</dbReference>
<dbReference type="GO" id="GO:0046872">
    <property type="term" value="F:metal ion binding"/>
    <property type="evidence" value="ECO:0007669"/>
    <property type="project" value="UniProtKB-KW"/>
</dbReference>
<gene>
    <name evidence="14" type="primary">GE18783</name>
    <name evidence="14" type="ORF">g.10743</name>
</gene>
<evidence type="ECO:0000256" key="6">
    <source>
        <dbReference type="ARBA" id="ARBA00022741"/>
    </source>
</evidence>
<dbReference type="FunFam" id="3.40.50.720:FF:000033">
    <property type="entry name" value="Adenylyltransferase and sulfurtransferase MOCS3"/>
    <property type="match status" value="1"/>
</dbReference>
<accession>A0A0A1XQS6</accession>
<dbReference type="EC" id="2.8.1.-" evidence="11"/>
<evidence type="ECO:0000256" key="3">
    <source>
        <dbReference type="ARBA" id="ARBA00022679"/>
    </source>
</evidence>
<feature type="binding site" evidence="11">
    <location>
        <position position="308"/>
    </location>
    <ligand>
        <name>Zn(2+)</name>
        <dbReference type="ChEBI" id="CHEBI:29105"/>
    </ligand>
</feature>
<keyword evidence="6 11" id="KW-0547">Nucleotide-binding</keyword>
<dbReference type="GO" id="GO:0004792">
    <property type="term" value="F:thiosulfate-cyanide sulfurtransferase activity"/>
    <property type="evidence" value="ECO:0007669"/>
    <property type="project" value="TreeGrafter"/>
</dbReference>
<keyword evidence="10 11" id="KW-0511">Multifunctional enzyme</keyword>
<feature type="binding site" evidence="11">
    <location>
        <position position="236"/>
    </location>
    <ligand>
        <name>Zn(2+)</name>
        <dbReference type="ChEBI" id="CHEBI:29105"/>
    </ligand>
</feature>
<dbReference type="PANTHER" id="PTHR10953:SF102">
    <property type="entry name" value="ADENYLYLTRANSFERASE AND SULFURTRANSFERASE MOCS3"/>
    <property type="match status" value="1"/>
</dbReference>
<evidence type="ECO:0000256" key="10">
    <source>
        <dbReference type="ARBA" id="ARBA00023268"/>
    </source>
</evidence>
<feature type="domain" description="Rhodanese" evidence="13">
    <location>
        <begin position="356"/>
        <end position="452"/>
    </location>
</feature>
<dbReference type="GO" id="GO:0002143">
    <property type="term" value="P:tRNA wobble position uridine thiolation"/>
    <property type="evidence" value="ECO:0007669"/>
    <property type="project" value="InterPro"/>
</dbReference>
<dbReference type="InterPro" id="IPR001763">
    <property type="entry name" value="Rhodanese-like_dom"/>
</dbReference>
<comment type="function">
    <text evidence="11">Plays a central role in 2-thiolation of mcm(5)S(2)U at tRNA wobble positions of cytosolic tRNA(Lys), tRNA(Glu) and tRNA(Gln). Acts by mediating the C-terminal thiocarboxylation of the sulfur carrier URM1. Its N-terminus first activates URM1 as acyl-adenylate (-COAMP), then the persulfide sulfur on the catalytic cysteine is transferred to URM1 to form thiocarboxylation (-COSH) of its C-terminus. The reaction probably involves hydrogen sulfide that is generated from the persulfide intermediate and that acts as nucleophile towards URM1. Subsequently, a transient disulfide bond is formed. Does not use thiosulfate as sulfur donor; NFS1 probably acting as a sulfur donor for thiocarboxylation reactions.</text>
</comment>
<dbReference type="GO" id="GO:0032447">
    <property type="term" value="P:protein urmylation"/>
    <property type="evidence" value="ECO:0007669"/>
    <property type="project" value="TreeGrafter"/>
</dbReference>
<dbReference type="Gene3D" id="3.40.50.720">
    <property type="entry name" value="NAD(P)-binding Rossmann-like Domain"/>
    <property type="match status" value="1"/>
</dbReference>
<evidence type="ECO:0000256" key="2">
    <source>
        <dbReference type="ARBA" id="ARBA00022490"/>
    </source>
</evidence>